<feature type="domain" description="SH3b" evidence="2">
    <location>
        <begin position="165"/>
        <end position="222"/>
    </location>
</feature>
<reference evidence="3 4" key="1">
    <citation type="submission" date="2024-06" db="EMBL/GenBank/DDBJ databases">
        <authorList>
            <person name="Tuo L."/>
        </authorList>
    </citation>
    <scope>NUCLEOTIDE SEQUENCE [LARGE SCALE GENOMIC DNA]</scope>
    <source>
        <strain evidence="3 4">ZMM04-5</strain>
    </source>
</reference>
<evidence type="ECO:0000313" key="4">
    <source>
        <dbReference type="Proteomes" id="UP001556196"/>
    </source>
</evidence>
<dbReference type="Proteomes" id="UP001556196">
    <property type="component" value="Unassembled WGS sequence"/>
</dbReference>
<dbReference type="EMBL" id="JBFOCI010000002">
    <property type="protein sequence ID" value="MEW9805727.1"/>
    <property type="molecule type" value="Genomic_DNA"/>
</dbReference>
<gene>
    <name evidence="3" type="ORF">ABUE31_07015</name>
</gene>
<dbReference type="InterPro" id="IPR003646">
    <property type="entry name" value="SH3-like_bac-type"/>
</dbReference>
<sequence>MQRSILLSLFLLVAGTSAYAQDITEKRVHFPAGQSGTTLQGSIKGYEIVDYLLGASAGQRMTIDYETSNLASYFNLLPANSETAIYNASINGNSFDGILPANGDYRIRVYLMRSAARRNETARYTLSVAIHGSAAQAAPAQDPDYADGLSGGPDYWEVHGVPANDTLNVRTAPGTGNPVMGQVANGDRVQNQGCRMSGGQRWCKIRLPGEDGGTGWAAGRYLREAAAPDMVQPTTDEASAEDKKACLAAVRAQTNNSVTVLSSEFSEANSMVMVGVGPNRAPWRCLVSRGRVAEVMSMTDEGAL</sequence>
<evidence type="ECO:0000256" key="1">
    <source>
        <dbReference type="SAM" id="SignalP"/>
    </source>
</evidence>
<dbReference type="RefSeq" id="WP_367722816.1">
    <property type="nucleotide sequence ID" value="NZ_JBFOCI010000002.1"/>
</dbReference>
<evidence type="ECO:0000259" key="2">
    <source>
        <dbReference type="Pfam" id="PF08239"/>
    </source>
</evidence>
<accession>A0ABV3QXD7</accession>
<organism evidence="3 4">
    <name type="scientific">Mesorhizobium marinum</name>
    <dbReference type="NCBI Taxonomy" id="3228790"/>
    <lineage>
        <taxon>Bacteria</taxon>
        <taxon>Pseudomonadati</taxon>
        <taxon>Pseudomonadota</taxon>
        <taxon>Alphaproteobacteria</taxon>
        <taxon>Hyphomicrobiales</taxon>
        <taxon>Phyllobacteriaceae</taxon>
        <taxon>Mesorhizobium</taxon>
    </lineage>
</organism>
<keyword evidence="1" id="KW-0732">Signal</keyword>
<proteinExistence type="predicted"/>
<keyword evidence="4" id="KW-1185">Reference proteome</keyword>
<protein>
    <submittedName>
        <fullName evidence="3">SH3 domain-containing protein</fullName>
    </submittedName>
</protein>
<feature type="chain" id="PRO_5047301513" evidence="1">
    <location>
        <begin position="21"/>
        <end position="304"/>
    </location>
</feature>
<feature type="signal peptide" evidence="1">
    <location>
        <begin position="1"/>
        <end position="20"/>
    </location>
</feature>
<evidence type="ECO:0000313" key="3">
    <source>
        <dbReference type="EMBL" id="MEW9805727.1"/>
    </source>
</evidence>
<dbReference type="Pfam" id="PF08239">
    <property type="entry name" value="SH3_3"/>
    <property type="match status" value="1"/>
</dbReference>
<dbReference type="Gene3D" id="2.30.30.40">
    <property type="entry name" value="SH3 Domains"/>
    <property type="match status" value="1"/>
</dbReference>
<dbReference type="Gene3D" id="2.60.120.380">
    <property type="match status" value="1"/>
</dbReference>
<name>A0ABV3QXD7_9HYPH</name>
<comment type="caution">
    <text evidence="3">The sequence shown here is derived from an EMBL/GenBank/DDBJ whole genome shotgun (WGS) entry which is preliminary data.</text>
</comment>